<protein>
    <recommendedName>
        <fullName evidence="6">Ribosomal RNA-processing protein 42</fullName>
    </recommendedName>
</protein>
<evidence type="ECO:0000256" key="3">
    <source>
        <dbReference type="ARBA" id="ARBA00006678"/>
    </source>
</evidence>
<organism evidence="10 11">
    <name type="scientific">Mycoemilia scoparia</name>
    <dbReference type="NCBI Taxonomy" id="417184"/>
    <lineage>
        <taxon>Eukaryota</taxon>
        <taxon>Fungi</taxon>
        <taxon>Fungi incertae sedis</taxon>
        <taxon>Zoopagomycota</taxon>
        <taxon>Kickxellomycotina</taxon>
        <taxon>Kickxellomycetes</taxon>
        <taxon>Kickxellales</taxon>
        <taxon>Kickxellaceae</taxon>
        <taxon>Mycoemilia</taxon>
    </lineage>
</organism>
<feature type="domain" description="Exoribonuclease phosphorolytic" evidence="8">
    <location>
        <begin position="33"/>
        <end position="174"/>
    </location>
</feature>
<evidence type="ECO:0000259" key="8">
    <source>
        <dbReference type="Pfam" id="PF01138"/>
    </source>
</evidence>
<dbReference type="InterPro" id="IPR027408">
    <property type="entry name" value="PNPase/RNase_PH_dom_sf"/>
</dbReference>
<dbReference type="GO" id="GO:0034475">
    <property type="term" value="P:U4 snRNA 3'-end processing"/>
    <property type="evidence" value="ECO:0007669"/>
    <property type="project" value="TreeGrafter"/>
</dbReference>
<dbReference type="GO" id="GO:0000177">
    <property type="term" value="C:cytoplasmic exosome (RNase complex)"/>
    <property type="evidence" value="ECO:0007669"/>
    <property type="project" value="TreeGrafter"/>
</dbReference>
<dbReference type="Gene3D" id="3.30.230.70">
    <property type="entry name" value="GHMP Kinase, N-terminal domain"/>
    <property type="match status" value="1"/>
</dbReference>
<evidence type="ECO:0000256" key="1">
    <source>
        <dbReference type="ARBA" id="ARBA00004496"/>
    </source>
</evidence>
<dbReference type="EMBL" id="JANBPU010000155">
    <property type="protein sequence ID" value="KAJ1915248.1"/>
    <property type="molecule type" value="Genomic_DNA"/>
</dbReference>
<dbReference type="InterPro" id="IPR015847">
    <property type="entry name" value="ExoRNase_PH_dom2"/>
</dbReference>
<feature type="domain" description="Exoribonuclease phosphorolytic" evidence="9">
    <location>
        <begin position="210"/>
        <end position="275"/>
    </location>
</feature>
<dbReference type="GO" id="GO:0016075">
    <property type="term" value="P:rRNA catabolic process"/>
    <property type="evidence" value="ECO:0007669"/>
    <property type="project" value="TreeGrafter"/>
</dbReference>
<dbReference type="GO" id="GO:0000176">
    <property type="term" value="C:nuclear exosome (RNase complex)"/>
    <property type="evidence" value="ECO:0007669"/>
    <property type="project" value="TreeGrafter"/>
</dbReference>
<evidence type="ECO:0000256" key="6">
    <source>
        <dbReference type="ARBA" id="ARBA00042523"/>
    </source>
</evidence>
<dbReference type="AlphaFoldDB" id="A0A9W7ZSE8"/>
<dbReference type="Proteomes" id="UP001150538">
    <property type="component" value="Unassembled WGS sequence"/>
</dbReference>
<evidence type="ECO:0000313" key="10">
    <source>
        <dbReference type="EMBL" id="KAJ1915248.1"/>
    </source>
</evidence>
<evidence type="ECO:0000313" key="11">
    <source>
        <dbReference type="Proteomes" id="UP001150538"/>
    </source>
</evidence>
<evidence type="ECO:0000256" key="7">
    <source>
        <dbReference type="SAM" id="MobiDB-lite"/>
    </source>
</evidence>
<dbReference type="Pfam" id="PF01138">
    <property type="entry name" value="RNase_PH"/>
    <property type="match status" value="1"/>
</dbReference>
<dbReference type="PANTHER" id="PTHR11097:SF8">
    <property type="entry name" value="EXOSOME COMPLEX COMPONENT RRP42"/>
    <property type="match status" value="1"/>
</dbReference>
<evidence type="ECO:0000256" key="5">
    <source>
        <dbReference type="ARBA" id="ARBA00022835"/>
    </source>
</evidence>
<accession>A0A9W7ZSE8</accession>
<keyword evidence="4" id="KW-0963">Cytoplasm</keyword>
<dbReference type="GO" id="GO:0035925">
    <property type="term" value="F:mRNA 3'-UTR AU-rich region binding"/>
    <property type="evidence" value="ECO:0007669"/>
    <property type="project" value="TreeGrafter"/>
</dbReference>
<evidence type="ECO:0000259" key="9">
    <source>
        <dbReference type="Pfam" id="PF03725"/>
    </source>
</evidence>
<dbReference type="GO" id="GO:0034473">
    <property type="term" value="P:U1 snRNA 3'-end processing"/>
    <property type="evidence" value="ECO:0007669"/>
    <property type="project" value="TreeGrafter"/>
</dbReference>
<dbReference type="InterPro" id="IPR036345">
    <property type="entry name" value="ExoRNase_PH_dom2_sf"/>
</dbReference>
<feature type="region of interest" description="Disordered" evidence="7">
    <location>
        <begin position="291"/>
        <end position="317"/>
    </location>
</feature>
<dbReference type="SUPFAM" id="SSF54211">
    <property type="entry name" value="Ribosomal protein S5 domain 2-like"/>
    <property type="match status" value="1"/>
</dbReference>
<dbReference type="GO" id="GO:0071028">
    <property type="term" value="P:nuclear mRNA surveillance"/>
    <property type="evidence" value="ECO:0007669"/>
    <property type="project" value="TreeGrafter"/>
</dbReference>
<dbReference type="GO" id="GO:0071035">
    <property type="term" value="P:nuclear polyadenylation-dependent rRNA catabolic process"/>
    <property type="evidence" value="ECO:0007669"/>
    <property type="project" value="TreeGrafter"/>
</dbReference>
<sequence>MSTLLLSPVERDYITKGIEKGIRADGRDRLDWRHLQIRQSIISQANGSARCRLGNLGFGTDILVGIKAEIGQYTQGDSNNPSSQKIVCNVECSPSAMQEFEGRGADEVNLELSQLLDRLLNGPQCGIDFDQLCIIPKQAYWVLYVDALVLDYDGNPIDALMMTTRAALADTRLPKVVVESITDENGVLQQEFEVVDDPQAAEPLKGRDNIPLTVTLYQIGGNYVVDTGLQEELCTKARLTVSVNPAGEICGIQKSHTKSGFAPSALPEMLKVSQKQASVLFTKLENELAKSSNDNQMDVDDGDSFEPDTGSTFLVPF</sequence>
<comment type="similarity">
    <text evidence="3">Belongs to the RNase PH family.</text>
</comment>
<dbReference type="GO" id="GO:0000467">
    <property type="term" value="P:exonucleolytic trimming to generate mature 3'-end of 5.8S rRNA from tricistronic rRNA transcript (SSU-rRNA, 5.8S rRNA, LSU-rRNA)"/>
    <property type="evidence" value="ECO:0007669"/>
    <property type="project" value="TreeGrafter"/>
</dbReference>
<dbReference type="GO" id="GO:0034476">
    <property type="term" value="P:U5 snRNA 3'-end processing"/>
    <property type="evidence" value="ECO:0007669"/>
    <property type="project" value="TreeGrafter"/>
</dbReference>
<proteinExistence type="inferred from homology"/>
<dbReference type="GO" id="GO:0071038">
    <property type="term" value="P:TRAMP-dependent tRNA surveillance pathway"/>
    <property type="evidence" value="ECO:0007669"/>
    <property type="project" value="TreeGrafter"/>
</dbReference>
<keyword evidence="11" id="KW-1185">Reference proteome</keyword>
<dbReference type="InterPro" id="IPR001247">
    <property type="entry name" value="ExoRNase_PH_dom1"/>
</dbReference>
<evidence type="ECO:0000256" key="4">
    <source>
        <dbReference type="ARBA" id="ARBA00022490"/>
    </source>
</evidence>
<dbReference type="InterPro" id="IPR050590">
    <property type="entry name" value="Exosome_comp_Rrp42_subfam"/>
</dbReference>
<dbReference type="SUPFAM" id="SSF55666">
    <property type="entry name" value="Ribonuclease PH domain 2-like"/>
    <property type="match status" value="1"/>
</dbReference>
<reference evidence="10" key="1">
    <citation type="submission" date="2022-07" db="EMBL/GenBank/DDBJ databases">
        <title>Phylogenomic reconstructions and comparative analyses of Kickxellomycotina fungi.</title>
        <authorList>
            <person name="Reynolds N.K."/>
            <person name="Stajich J.E."/>
            <person name="Barry K."/>
            <person name="Grigoriev I.V."/>
            <person name="Crous P."/>
            <person name="Smith M.E."/>
        </authorList>
    </citation>
    <scope>NUCLEOTIDE SEQUENCE</scope>
    <source>
        <strain evidence="10">NBRC 100468</strain>
    </source>
</reference>
<keyword evidence="5" id="KW-0271">Exosome</keyword>
<dbReference type="PANTHER" id="PTHR11097">
    <property type="entry name" value="EXOSOME COMPLEX EXONUCLEASE RIBOSOMAL RNA PROCESSING PROTEIN"/>
    <property type="match status" value="1"/>
</dbReference>
<dbReference type="GO" id="GO:0005730">
    <property type="term" value="C:nucleolus"/>
    <property type="evidence" value="ECO:0007669"/>
    <property type="project" value="UniProtKB-SubCell"/>
</dbReference>
<name>A0A9W7ZSE8_9FUNG</name>
<feature type="compositionally biased region" description="Acidic residues" evidence="7">
    <location>
        <begin position="297"/>
        <end position="306"/>
    </location>
</feature>
<evidence type="ECO:0000256" key="2">
    <source>
        <dbReference type="ARBA" id="ARBA00004604"/>
    </source>
</evidence>
<dbReference type="InterPro" id="IPR020568">
    <property type="entry name" value="Ribosomal_Su5_D2-typ_SF"/>
</dbReference>
<gene>
    <name evidence="10" type="ORF">H4219_004412</name>
</gene>
<dbReference type="Pfam" id="PF03725">
    <property type="entry name" value="RNase_PH_C"/>
    <property type="match status" value="1"/>
</dbReference>
<comment type="caution">
    <text evidence="10">The sequence shown here is derived from an EMBL/GenBank/DDBJ whole genome shotgun (WGS) entry which is preliminary data.</text>
</comment>
<dbReference type="CDD" id="cd11367">
    <property type="entry name" value="RNase_PH_RRP42"/>
    <property type="match status" value="1"/>
</dbReference>
<dbReference type="OrthoDB" id="272245at2759"/>
<comment type="subcellular location">
    <subcellularLocation>
        <location evidence="1">Cytoplasm</location>
    </subcellularLocation>
    <subcellularLocation>
        <location evidence="2">Nucleus</location>
        <location evidence="2">Nucleolus</location>
    </subcellularLocation>
</comment>